<evidence type="ECO:0000313" key="4">
    <source>
        <dbReference type="Proteomes" id="UP001597079"/>
    </source>
</evidence>
<evidence type="ECO:0000259" key="2">
    <source>
        <dbReference type="Pfam" id="PF00852"/>
    </source>
</evidence>
<keyword evidence="4" id="KW-1185">Reference proteome</keyword>
<gene>
    <name evidence="3" type="ORF">ACFSB2_11725</name>
</gene>
<protein>
    <submittedName>
        <fullName evidence="3">Sulfotransferase</fullName>
    </submittedName>
</protein>
<comment type="caution">
    <text evidence="3">The sequence shown here is derived from an EMBL/GenBank/DDBJ whole genome shotgun (WGS) entry which is preliminary data.</text>
</comment>
<dbReference type="PANTHER" id="PTHR12788:SF10">
    <property type="entry name" value="PROTEIN-TYROSINE SULFOTRANSFERASE"/>
    <property type="match status" value="1"/>
</dbReference>
<sequence>MNIGFSSIWGQTNFQFSTDNIELDFDDNLFKPMFEFQQFCRQRNVNVDYVSNFDIDDIDAFVFHEVPQPNNQYFQYAQLKNKPLFLFNDEPEVVYPPSHHVWNHSPFVRVFTQHDSLITGDKYVKINPFCFDFALEPLRLAKERFCVMVNSNKTSNHPLELYSHRLKVIRWFETYHPEKFDLYGHGWDPVQFPSFKEVAKKKIDTLARYKFVICYENARDIPGYITEKIFDCFFAGSVPIYLGASNIDSYIPASCFIDGRNFNDCDELYTALKGIDQETYEQYLREARRFIQDEKSGDFSIDRFVKTMYDNLIEGISIHNSSLKTRSSIGASAVPMKQTKEMQDVDDMEYDPVFIGGAGRSGTTLLRVMLSAHPNLCSGPEFKLLPSITDIYETMSTQMQPILEAYELHHDDIRRIFSVFIASFFEKYRISSSAKRIVEKTPHNVLIMPQLASIFPNSKFIHIVRDGRDTVRSLVTMNWTDLDGNPIEYVQNVENAAKYWVNVVSQGLDDANLLILRNRVKLVKYEDLIYSPRETMADILTFLGEEWSESVLQHAKAPRRFEPLESSTMQVEKPLYSSSINRWATEFTQEEKTLFKEIAGELLIHLGYEESMDW</sequence>
<feature type="domain" description="Fucosyltransferase C-terminal" evidence="2">
    <location>
        <begin position="142"/>
        <end position="285"/>
    </location>
</feature>
<keyword evidence="1" id="KW-0808">Transferase</keyword>
<dbReference type="InterPro" id="IPR038577">
    <property type="entry name" value="GT10-like_C_sf"/>
</dbReference>
<dbReference type="InterPro" id="IPR027417">
    <property type="entry name" value="P-loop_NTPase"/>
</dbReference>
<organism evidence="3 4">
    <name type="scientific">Alicyclobacillus fodiniaquatilis</name>
    <dbReference type="NCBI Taxonomy" id="1661150"/>
    <lineage>
        <taxon>Bacteria</taxon>
        <taxon>Bacillati</taxon>
        <taxon>Bacillota</taxon>
        <taxon>Bacilli</taxon>
        <taxon>Bacillales</taxon>
        <taxon>Alicyclobacillaceae</taxon>
        <taxon>Alicyclobacillus</taxon>
    </lineage>
</organism>
<dbReference type="SUPFAM" id="SSF53756">
    <property type="entry name" value="UDP-Glycosyltransferase/glycogen phosphorylase"/>
    <property type="match status" value="1"/>
</dbReference>
<dbReference type="InterPro" id="IPR055270">
    <property type="entry name" value="Glyco_tran_10_C"/>
</dbReference>
<dbReference type="PANTHER" id="PTHR12788">
    <property type="entry name" value="PROTEIN-TYROSINE SULFOTRANSFERASE 2"/>
    <property type="match status" value="1"/>
</dbReference>
<dbReference type="SUPFAM" id="SSF52540">
    <property type="entry name" value="P-loop containing nucleoside triphosphate hydrolases"/>
    <property type="match status" value="1"/>
</dbReference>
<dbReference type="Proteomes" id="UP001597079">
    <property type="component" value="Unassembled WGS sequence"/>
</dbReference>
<dbReference type="Gene3D" id="3.40.50.300">
    <property type="entry name" value="P-loop containing nucleotide triphosphate hydrolases"/>
    <property type="match status" value="1"/>
</dbReference>
<evidence type="ECO:0000313" key="3">
    <source>
        <dbReference type="EMBL" id="MFD1675365.1"/>
    </source>
</evidence>
<evidence type="ECO:0000256" key="1">
    <source>
        <dbReference type="ARBA" id="ARBA00022679"/>
    </source>
</evidence>
<dbReference type="Pfam" id="PF13469">
    <property type="entry name" value="Sulfotransfer_3"/>
    <property type="match status" value="1"/>
</dbReference>
<dbReference type="Gene3D" id="3.40.50.11660">
    <property type="entry name" value="Glycosyl transferase family 10, C-terminal domain"/>
    <property type="match status" value="1"/>
</dbReference>
<dbReference type="InterPro" id="IPR026634">
    <property type="entry name" value="TPST-like"/>
</dbReference>
<accession>A0ABW4JIR3</accession>
<name>A0ABW4JIR3_9BACL</name>
<dbReference type="RefSeq" id="WP_377943238.1">
    <property type="nucleotide sequence ID" value="NZ_JBHUCX010000028.1"/>
</dbReference>
<proteinExistence type="predicted"/>
<dbReference type="Pfam" id="PF00852">
    <property type="entry name" value="Glyco_transf_10"/>
    <property type="match status" value="1"/>
</dbReference>
<dbReference type="EMBL" id="JBHUCX010000028">
    <property type="protein sequence ID" value="MFD1675365.1"/>
    <property type="molecule type" value="Genomic_DNA"/>
</dbReference>
<reference evidence="4" key="1">
    <citation type="journal article" date="2019" name="Int. J. Syst. Evol. Microbiol.">
        <title>The Global Catalogue of Microorganisms (GCM) 10K type strain sequencing project: providing services to taxonomists for standard genome sequencing and annotation.</title>
        <authorList>
            <consortium name="The Broad Institute Genomics Platform"/>
            <consortium name="The Broad Institute Genome Sequencing Center for Infectious Disease"/>
            <person name="Wu L."/>
            <person name="Ma J."/>
        </authorList>
    </citation>
    <scope>NUCLEOTIDE SEQUENCE [LARGE SCALE GENOMIC DNA]</scope>
    <source>
        <strain evidence="4">CGMCC 1.12286</strain>
    </source>
</reference>